<dbReference type="Proteomes" id="UP000198995">
    <property type="component" value="Unassembled WGS sequence"/>
</dbReference>
<keyword evidence="2 9" id="KW-1003">Cell membrane</keyword>
<reference evidence="12 13" key="1">
    <citation type="submission" date="2016-10" db="EMBL/GenBank/DDBJ databases">
        <authorList>
            <person name="de Groot N.N."/>
        </authorList>
    </citation>
    <scope>NUCLEOTIDE SEQUENCE [LARGE SCALE GENOMIC DNA]</scope>
    <source>
        <strain evidence="12 13">DSM 20475</strain>
    </source>
</reference>
<dbReference type="PRINTS" id="PR00781">
    <property type="entry name" value="LIPOSIGPTASE"/>
</dbReference>
<accession>A0A1G6RZX6</accession>
<sequence>MQTKFLGIIVLMLGLDQVSKWLVRDAMDLGQSIPITSSLMSLTYIENRGAAFGIMAGGRVLFIALTFLLLAFLLWYRHQNKHQSLLLEISTGLIIAGALGNLIDRIVKGSVTDFIDFHFFPIFNVADIAVTCGVFLMAVFIFKDENKSTNK</sequence>
<dbReference type="STRING" id="2741.SAMN04489866_101180"/>
<dbReference type="PANTHER" id="PTHR33695:SF1">
    <property type="entry name" value="LIPOPROTEIN SIGNAL PEPTIDASE"/>
    <property type="match status" value="1"/>
</dbReference>
<keyword evidence="5 9" id="KW-0064">Aspartyl protease</keyword>
<evidence type="ECO:0000256" key="8">
    <source>
        <dbReference type="ARBA" id="ARBA00023136"/>
    </source>
</evidence>
<dbReference type="HAMAP" id="MF_00161">
    <property type="entry name" value="LspA"/>
    <property type="match status" value="1"/>
</dbReference>
<dbReference type="PROSITE" id="PS00855">
    <property type="entry name" value="SPASE_II"/>
    <property type="match status" value="1"/>
</dbReference>
<dbReference type="InterPro" id="IPR001872">
    <property type="entry name" value="Peptidase_A8"/>
</dbReference>
<comment type="pathway">
    <text evidence="9">Protein modification; lipoprotein biosynthesis (signal peptide cleavage).</text>
</comment>
<keyword evidence="6 9" id="KW-0378">Hydrolase</keyword>
<dbReference type="GO" id="GO:0006508">
    <property type="term" value="P:proteolysis"/>
    <property type="evidence" value="ECO:0007669"/>
    <property type="project" value="UniProtKB-KW"/>
</dbReference>
<comment type="caution">
    <text evidence="9">Lacks conserved residue(s) required for the propagation of feature annotation.</text>
</comment>
<dbReference type="PANTHER" id="PTHR33695">
    <property type="entry name" value="LIPOPROTEIN SIGNAL PEPTIDASE"/>
    <property type="match status" value="1"/>
</dbReference>
<comment type="similarity">
    <text evidence="1 9 11">Belongs to the peptidase A8 family.</text>
</comment>
<evidence type="ECO:0000256" key="5">
    <source>
        <dbReference type="ARBA" id="ARBA00022750"/>
    </source>
</evidence>
<evidence type="ECO:0000256" key="11">
    <source>
        <dbReference type="RuleBase" id="RU004181"/>
    </source>
</evidence>
<dbReference type="GO" id="GO:0005886">
    <property type="term" value="C:plasma membrane"/>
    <property type="evidence" value="ECO:0007669"/>
    <property type="project" value="UniProtKB-SubCell"/>
</dbReference>
<feature type="transmembrane region" description="Helical" evidence="9">
    <location>
        <begin position="85"/>
        <end position="103"/>
    </location>
</feature>
<evidence type="ECO:0000313" key="12">
    <source>
        <dbReference type="EMBL" id="SDD10220.1"/>
    </source>
</evidence>
<comment type="function">
    <text evidence="9 10">This protein specifically catalyzes the removal of signal peptides from prolipoproteins.</text>
</comment>
<dbReference type="OrthoDB" id="9810259at2"/>
<dbReference type="NCBIfam" id="TIGR00077">
    <property type="entry name" value="lspA"/>
    <property type="match status" value="1"/>
</dbReference>
<evidence type="ECO:0000256" key="4">
    <source>
        <dbReference type="ARBA" id="ARBA00022692"/>
    </source>
</evidence>
<evidence type="ECO:0000313" key="13">
    <source>
        <dbReference type="Proteomes" id="UP000198995"/>
    </source>
</evidence>
<evidence type="ECO:0000256" key="6">
    <source>
        <dbReference type="ARBA" id="ARBA00022801"/>
    </source>
</evidence>
<dbReference type="Pfam" id="PF01252">
    <property type="entry name" value="Peptidase_A8"/>
    <property type="match status" value="1"/>
</dbReference>
<evidence type="ECO:0000256" key="1">
    <source>
        <dbReference type="ARBA" id="ARBA00006139"/>
    </source>
</evidence>
<feature type="transmembrane region" description="Helical" evidence="9">
    <location>
        <begin position="123"/>
        <end position="142"/>
    </location>
</feature>
<gene>
    <name evidence="9" type="primary">lspA</name>
    <name evidence="12" type="ORF">SAMN04489866_101180</name>
</gene>
<comment type="catalytic activity">
    <reaction evidence="9 10">
        <text>Release of signal peptides from bacterial membrane prolipoproteins. Hydrolyzes -Xaa-Yaa-Zaa-|-(S,diacylglyceryl)Cys-, in which Xaa is hydrophobic (preferably Leu), and Yaa (Ala or Ser) and Zaa (Gly or Ala) have small, neutral side chains.</text>
        <dbReference type="EC" id="3.4.23.36"/>
    </reaction>
</comment>
<evidence type="ECO:0000256" key="10">
    <source>
        <dbReference type="RuleBase" id="RU000594"/>
    </source>
</evidence>
<organism evidence="12 13">
    <name type="scientific">Peptococcus niger</name>
    <dbReference type="NCBI Taxonomy" id="2741"/>
    <lineage>
        <taxon>Bacteria</taxon>
        <taxon>Bacillati</taxon>
        <taxon>Bacillota</taxon>
        <taxon>Clostridia</taxon>
        <taxon>Eubacteriales</taxon>
        <taxon>Peptococcaceae</taxon>
        <taxon>Peptococcus</taxon>
    </lineage>
</organism>
<feature type="transmembrane region" description="Helical" evidence="9">
    <location>
        <begin position="50"/>
        <end position="73"/>
    </location>
</feature>
<feature type="active site" evidence="9">
    <location>
        <position position="127"/>
    </location>
</feature>
<evidence type="ECO:0000256" key="2">
    <source>
        <dbReference type="ARBA" id="ARBA00022475"/>
    </source>
</evidence>
<dbReference type="EMBL" id="FNAF01000001">
    <property type="protein sequence ID" value="SDD10220.1"/>
    <property type="molecule type" value="Genomic_DNA"/>
</dbReference>
<dbReference type="EC" id="3.4.23.36" evidence="9"/>
<evidence type="ECO:0000256" key="7">
    <source>
        <dbReference type="ARBA" id="ARBA00022989"/>
    </source>
</evidence>
<keyword evidence="13" id="KW-1185">Reference proteome</keyword>
<protein>
    <recommendedName>
        <fullName evidence="9">Lipoprotein signal peptidase</fullName>
        <ecNumber evidence="9">3.4.23.36</ecNumber>
    </recommendedName>
    <alternativeName>
        <fullName evidence="9">Prolipoprotein signal peptidase</fullName>
    </alternativeName>
    <alternativeName>
        <fullName evidence="9">Signal peptidase II</fullName>
        <shortName evidence="9">SPase II</shortName>
    </alternativeName>
</protein>
<evidence type="ECO:0000256" key="3">
    <source>
        <dbReference type="ARBA" id="ARBA00022670"/>
    </source>
</evidence>
<dbReference type="RefSeq" id="WP_091790873.1">
    <property type="nucleotide sequence ID" value="NZ_FNAF01000001.1"/>
</dbReference>
<dbReference type="UniPathway" id="UPA00665"/>
<keyword evidence="3 9" id="KW-0645">Protease</keyword>
<keyword evidence="8 9" id="KW-0472">Membrane</keyword>
<comment type="subcellular location">
    <subcellularLocation>
        <location evidence="9">Cell membrane</location>
        <topology evidence="9">Multi-pass membrane protein</topology>
    </subcellularLocation>
</comment>
<dbReference type="GO" id="GO:0004190">
    <property type="term" value="F:aspartic-type endopeptidase activity"/>
    <property type="evidence" value="ECO:0007669"/>
    <property type="project" value="UniProtKB-UniRule"/>
</dbReference>
<keyword evidence="7 9" id="KW-1133">Transmembrane helix</keyword>
<proteinExistence type="inferred from homology"/>
<keyword evidence="4 9" id="KW-0812">Transmembrane</keyword>
<feature type="active site" evidence="9">
    <location>
        <position position="113"/>
    </location>
</feature>
<name>A0A1G6RZX6_PEPNI</name>
<dbReference type="AlphaFoldDB" id="A0A1G6RZX6"/>
<evidence type="ECO:0000256" key="9">
    <source>
        <dbReference type="HAMAP-Rule" id="MF_00161"/>
    </source>
</evidence>